<dbReference type="PANTHER" id="PTHR15715">
    <property type="entry name" value="CENTROSOMAL PROTEIN OF 170 KDA"/>
    <property type="match status" value="1"/>
</dbReference>
<dbReference type="PROSITE" id="PS50006">
    <property type="entry name" value="FHA_DOMAIN"/>
    <property type="match status" value="1"/>
</dbReference>
<dbReference type="InterPro" id="IPR008984">
    <property type="entry name" value="SMAD_FHA_dom_sf"/>
</dbReference>
<proteinExistence type="predicted"/>
<evidence type="ECO:0000313" key="3">
    <source>
        <dbReference type="Proteomes" id="UP000694867"/>
    </source>
</evidence>
<dbReference type="AlphaFoldDB" id="A0AAJ6QSG0"/>
<dbReference type="Proteomes" id="UP000694867">
    <property type="component" value="Unplaced"/>
</dbReference>
<feature type="domain" description="FHA" evidence="2">
    <location>
        <begin position="26"/>
        <end position="76"/>
    </location>
</feature>
<dbReference type="RefSeq" id="XP_003742370.1">
    <property type="nucleotide sequence ID" value="XM_003742322.2"/>
</dbReference>
<evidence type="ECO:0000259" key="2">
    <source>
        <dbReference type="PROSITE" id="PS50006"/>
    </source>
</evidence>
<dbReference type="SUPFAM" id="SSF49879">
    <property type="entry name" value="SMAD/FHA domain"/>
    <property type="match status" value="1"/>
</dbReference>
<feature type="compositionally biased region" description="Basic and acidic residues" evidence="1">
    <location>
        <begin position="254"/>
        <end position="269"/>
    </location>
</feature>
<evidence type="ECO:0000313" key="4">
    <source>
        <dbReference type="RefSeq" id="XP_003742370.1"/>
    </source>
</evidence>
<dbReference type="SMART" id="SM00240">
    <property type="entry name" value="FHA"/>
    <property type="match status" value="1"/>
</dbReference>
<dbReference type="Pfam" id="PF00498">
    <property type="entry name" value="FHA"/>
    <property type="match status" value="1"/>
</dbReference>
<keyword evidence="3" id="KW-1185">Reference proteome</keyword>
<evidence type="ECO:0000256" key="1">
    <source>
        <dbReference type="SAM" id="MobiDB-lite"/>
    </source>
</evidence>
<feature type="compositionally biased region" description="Polar residues" evidence="1">
    <location>
        <begin position="271"/>
        <end position="281"/>
    </location>
</feature>
<dbReference type="GeneID" id="100900167"/>
<gene>
    <name evidence="4" type="primary">LOC100900167</name>
</gene>
<name>A0AAJ6QSG0_9ACAR</name>
<dbReference type="InterPro" id="IPR000253">
    <property type="entry name" value="FHA_dom"/>
</dbReference>
<dbReference type="KEGG" id="goe:100900167"/>
<organism evidence="3 4">
    <name type="scientific">Galendromus occidentalis</name>
    <name type="common">western predatory mite</name>
    <dbReference type="NCBI Taxonomy" id="34638"/>
    <lineage>
        <taxon>Eukaryota</taxon>
        <taxon>Metazoa</taxon>
        <taxon>Ecdysozoa</taxon>
        <taxon>Arthropoda</taxon>
        <taxon>Chelicerata</taxon>
        <taxon>Arachnida</taxon>
        <taxon>Acari</taxon>
        <taxon>Parasitiformes</taxon>
        <taxon>Mesostigmata</taxon>
        <taxon>Gamasina</taxon>
        <taxon>Phytoseioidea</taxon>
        <taxon>Phytoseiidae</taxon>
        <taxon>Typhlodrominae</taxon>
        <taxon>Galendromus</taxon>
    </lineage>
</organism>
<reference evidence="4" key="1">
    <citation type="submission" date="2025-08" db="UniProtKB">
        <authorList>
            <consortium name="RefSeq"/>
        </authorList>
    </citation>
    <scope>IDENTIFICATION</scope>
</reference>
<dbReference type="InterPro" id="IPR051176">
    <property type="entry name" value="Cent_Immune-Sig_Mod"/>
</dbReference>
<dbReference type="Gene3D" id="2.60.200.20">
    <property type="match status" value="1"/>
</dbReference>
<sequence>MSGRMGEWNLKLPYEEKPIRLQPSMIFVGRTECDIVVNSTTVDKRHAVIYFNQQDQQFHIKDLNTLSGTYVNGTRIPEQSYVKLEHGDQIRFGYHKQTYEMQLVSDDMPTPTTPMDDDDSLNDAKMNNLKSPTSPRSEGTCIPPSDLPLKNMVSSYCAPVRSPSEPQIDNRMVASLWDSQDAGANRLRTPTRRPPAVAMVIPAGITDNGQRYSNQKVNNVKPAEETNGQEKAKAFVINFDEPKRRASIPQSVLQRRDQAARNKEEDCRVSGDSTGANGNLSDSANFLIQKMLQSNEGINAE</sequence>
<accession>A0AAJ6QSG0</accession>
<dbReference type="PANTHER" id="PTHR15715:SF47">
    <property type="entry name" value="FHA DOMAIN-CONTAINING PROTEIN"/>
    <property type="match status" value="1"/>
</dbReference>
<protein>
    <submittedName>
        <fullName evidence="4">Forkhead-associated domain-containing protein 1</fullName>
    </submittedName>
</protein>
<feature type="region of interest" description="Disordered" evidence="1">
    <location>
        <begin position="247"/>
        <end position="281"/>
    </location>
</feature>